<dbReference type="PROSITE" id="PS00688">
    <property type="entry name" value="SIGMA54_INTERACT_3"/>
    <property type="match status" value="1"/>
</dbReference>
<reference evidence="6" key="1">
    <citation type="submission" date="2020-08" db="EMBL/GenBank/DDBJ databases">
        <title>Novel species isolated from subtropical streams in China.</title>
        <authorList>
            <person name="Lu H."/>
        </authorList>
    </citation>
    <scope>NUCLEOTIDE SEQUENCE</scope>
    <source>
        <strain evidence="6">LX22W</strain>
    </source>
</reference>
<dbReference type="InterPro" id="IPR002078">
    <property type="entry name" value="Sigma_54_int"/>
</dbReference>
<dbReference type="InterPro" id="IPR003593">
    <property type="entry name" value="AAA+_ATPase"/>
</dbReference>
<sequence length="523" mass="57212">MNNIDYTITSPLNVVAKESRPLLAITIAWHPDVSRIGEQFIGTTEEGVIEVSRFIPMFRKSHGDTLPIGHGGVSREPIRVVRDTSDGVTICPPKSRMVVELNGQMIIDPVCLSAEQIEAGAILALGRAVYLCIHWMRCLPKENPVEGFIGVGSAAIAARDLIRLAASSDATVLLLGETGTGKEVAARGIHQLSKRSAHRMVSVNMAALNESLAAADLFGASKGAYTGAQNARNGFFSEAEGSTLFLDEIGNTPVSIQPMLLRVLETGEYRPLGATRDNKSTARLITATDQDLYHSSFNHALVRRLESFIIRIPPLRARREDIGLLMINLFQTLEVGSIDPGQIPASFIDNALNYDWPGNIRQLGNVFKRAILSIQMGETPVLASMIEAPKLQSVDNAAQLRKIHAYGMQDNVMGKLGKVAPDPEEVPVERKKLRDLSEDDVVNAMEKHAWTIQYAAEDLGISRPSMYKLIEANAQIRRVEQIPTDELRGQFDTAGGEVEKCASLLKTPSEALRRHLKGLGWIS</sequence>
<evidence type="ECO:0000256" key="4">
    <source>
        <dbReference type="ARBA" id="ARBA00023163"/>
    </source>
</evidence>
<dbReference type="Pfam" id="PF25601">
    <property type="entry name" value="AAA_lid_14"/>
    <property type="match status" value="1"/>
</dbReference>
<keyword evidence="2" id="KW-0067">ATP-binding</keyword>
<comment type="caution">
    <text evidence="6">The sequence shown here is derived from an EMBL/GenBank/DDBJ whole genome shotgun (WGS) entry which is preliminary data.</text>
</comment>
<evidence type="ECO:0000313" key="7">
    <source>
        <dbReference type="Proteomes" id="UP000627446"/>
    </source>
</evidence>
<dbReference type="SUPFAM" id="SSF52540">
    <property type="entry name" value="P-loop containing nucleoside triphosphate hydrolases"/>
    <property type="match status" value="1"/>
</dbReference>
<keyword evidence="3" id="KW-0805">Transcription regulation</keyword>
<evidence type="ECO:0000256" key="3">
    <source>
        <dbReference type="ARBA" id="ARBA00023015"/>
    </source>
</evidence>
<keyword evidence="1" id="KW-0547">Nucleotide-binding</keyword>
<protein>
    <submittedName>
        <fullName evidence="6">Sigma-54-dependent Fis family transcriptional regulator</fullName>
    </submittedName>
</protein>
<dbReference type="RefSeq" id="WP_186916271.1">
    <property type="nucleotide sequence ID" value="NZ_JACOFZ010000002.1"/>
</dbReference>
<gene>
    <name evidence="6" type="ORF">H8K36_07710</name>
</gene>
<keyword evidence="4" id="KW-0804">Transcription</keyword>
<evidence type="ECO:0000313" key="6">
    <source>
        <dbReference type="EMBL" id="MBC3881252.1"/>
    </source>
</evidence>
<dbReference type="CDD" id="cd00009">
    <property type="entry name" value="AAA"/>
    <property type="match status" value="1"/>
</dbReference>
<dbReference type="Gene3D" id="1.10.8.60">
    <property type="match status" value="1"/>
</dbReference>
<feature type="domain" description="Sigma-54 factor interaction" evidence="5">
    <location>
        <begin position="148"/>
        <end position="372"/>
    </location>
</feature>
<dbReference type="AlphaFoldDB" id="A0A923KTH4"/>
<keyword evidence="7" id="KW-1185">Reference proteome</keyword>
<evidence type="ECO:0000256" key="2">
    <source>
        <dbReference type="ARBA" id="ARBA00022840"/>
    </source>
</evidence>
<evidence type="ECO:0000256" key="1">
    <source>
        <dbReference type="ARBA" id="ARBA00022741"/>
    </source>
</evidence>
<dbReference type="SMART" id="SM00382">
    <property type="entry name" value="AAA"/>
    <property type="match status" value="1"/>
</dbReference>
<dbReference type="EMBL" id="JACOFZ010000002">
    <property type="protein sequence ID" value="MBC3881252.1"/>
    <property type="molecule type" value="Genomic_DNA"/>
</dbReference>
<dbReference type="InterPro" id="IPR027417">
    <property type="entry name" value="P-loop_NTPase"/>
</dbReference>
<accession>A0A923KTH4</accession>
<dbReference type="InterPro" id="IPR025944">
    <property type="entry name" value="Sigma_54_int_dom_CS"/>
</dbReference>
<evidence type="ECO:0000259" key="5">
    <source>
        <dbReference type="PROSITE" id="PS50045"/>
    </source>
</evidence>
<dbReference type="InterPro" id="IPR058031">
    <property type="entry name" value="AAA_lid_NorR"/>
</dbReference>
<dbReference type="GO" id="GO:0005524">
    <property type="term" value="F:ATP binding"/>
    <property type="evidence" value="ECO:0007669"/>
    <property type="project" value="UniProtKB-KW"/>
</dbReference>
<dbReference type="Gene3D" id="3.40.50.300">
    <property type="entry name" value="P-loop containing nucleotide triphosphate hydrolases"/>
    <property type="match status" value="1"/>
</dbReference>
<organism evidence="6 7">
    <name type="scientific">Undibacterium nitidum</name>
    <dbReference type="NCBI Taxonomy" id="2762298"/>
    <lineage>
        <taxon>Bacteria</taxon>
        <taxon>Pseudomonadati</taxon>
        <taxon>Pseudomonadota</taxon>
        <taxon>Betaproteobacteria</taxon>
        <taxon>Burkholderiales</taxon>
        <taxon>Oxalobacteraceae</taxon>
        <taxon>Undibacterium</taxon>
    </lineage>
</organism>
<dbReference type="PROSITE" id="PS50045">
    <property type="entry name" value="SIGMA54_INTERACT_4"/>
    <property type="match status" value="1"/>
</dbReference>
<dbReference type="Proteomes" id="UP000627446">
    <property type="component" value="Unassembled WGS sequence"/>
</dbReference>
<name>A0A923KTH4_9BURK</name>
<proteinExistence type="predicted"/>
<dbReference type="Pfam" id="PF00158">
    <property type="entry name" value="Sigma54_activat"/>
    <property type="match status" value="1"/>
</dbReference>
<dbReference type="PANTHER" id="PTHR32071">
    <property type="entry name" value="TRANSCRIPTIONAL REGULATORY PROTEIN"/>
    <property type="match status" value="1"/>
</dbReference>
<dbReference type="GO" id="GO:0006355">
    <property type="term" value="P:regulation of DNA-templated transcription"/>
    <property type="evidence" value="ECO:0007669"/>
    <property type="project" value="InterPro"/>
</dbReference>